<evidence type="ECO:0000313" key="2">
    <source>
        <dbReference type="Proteomes" id="UP000189229"/>
    </source>
</evidence>
<name>A0A1V3X3C1_MYCKA</name>
<sequence length="37" mass="3854">MPDAPVPVSVPARAGNRCRPRVSNDESPCLAGGFACR</sequence>
<accession>A0A1V3X3C1</accession>
<dbReference type="EMBL" id="MVBM01000004">
    <property type="protein sequence ID" value="OOK73640.1"/>
    <property type="molecule type" value="Genomic_DNA"/>
</dbReference>
<gene>
    <name evidence="1" type="ORF">BZL30_4635</name>
</gene>
<dbReference type="AlphaFoldDB" id="A0A1V3X3C1"/>
<organism evidence="1 2">
    <name type="scientific">Mycobacterium kansasii</name>
    <dbReference type="NCBI Taxonomy" id="1768"/>
    <lineage>
        <taxon>Bacteria</taxon>
        <taxon>Bacillati</taxon>
        <taxon>Actinomycetota</taxon>
        <taxon>Actinomycetes</taxon>
        <taxon>Mycobacteriales</taxon>
        <taxon>Mycobacteriaceae</taxon>
        <taxon>Mycobacterium</taxon>
    </lineage>
</organism>
<reference evidence="1 2" key="1">
    <citation type="submission" date="2017-02" db="EMBL/GenBank/DDBJ databases">
        <title>Complete genome sequences of Mycobacterium kansasii strains isolated from rhesus macaques.</title>
        <authorList>
            <person name="Panda A."/>
            <person name="Nagaraj S."/>
            <person name="Zhao X."/>
            <person name="Tettelin H."/>
            <person name="Detolla L.J."/>
        </authorList>
    </citation>
    <scope>NUCLEOTIDE SEQUENCE [LARGE SCALE GENOMIC DNA]</scope>
    <source>
        <strain evidence="1 2">11-3813</strain>
    </source>
</reference>
<evidence type="ECO:0000313" key="1">
    <source>
        <dbReference type="EMBL" id="OOK73640.1"/>
    </source>
</evidence>
<proteinExistence type="predicted"/>
<protein>
    <submittedName>
        <fullName evidence="1">Uncharacterized protein</fullName>
    </submittedName>
</protein>
<comment type="caution">
    <text evidence="1">The sequence shown here is derived from an EMBL/GenBank/DDBJ whole genome shotgun (WGS) entry which is preliminary data.</text>
</comment>
<dbReference type="Proteomes" id="UP000189229">
    <property type="component" value="Unassembled WGS sequence"/>
</dbReference>